<feature type="domain" description="DUF6487" evidence="1">
    <location>
        <begin position="3"/>
        <end position="68"/>
    </location>
</feature>
<evidence type="ECO:0000313" key="3">
    <source>
        <dbReference type="Proteomes" id="UP000195455"/>
    </source>
</evidence>
<gene>
    <name evidence="2" type="ORF">B5G26_05815</name>
</gene>
<sequence>MNCPKCGKEMEKGWINSAREVVYTRKLKKWFIEASKIGDISLTTHNMTCPRCEAYVCRDCHWVIVPYEDENQ</sequence>
<protein>
    <recommendedName>
        <fullName evidence="1">DUF6487 domain-containing protein</fullName>
    </recommendedName>
</protein>
<dbReference type="EMBL" id="NFHM01000006">
    <property type="protein sequence ID" value="OUN44294.1"/>
    <property type="molecule type" value="Genomic_DNA"/>
</dbReference>
<comment type="caution">
    <text evidence="2">The sequence shown here is derived from an EMBL/GenBank/DDBJ whole genome shotgun (WGS) entry which is preliminary data.</text>
</comment>
<accession>A0A1Y3U6B2</accession>
<name>A0A1Y3U6B2_9FIRM</name>
<evidence type="ECO:0000259" key="1">
    <source>
        <dbReference type="Pfam" id="PF20097"/>
    </source>
</evidence>
<evidence type="ECO:0000313" key="2">
    <source>
        <dbReference type="EMBL" id="OUN44294.1"/>
    </source>
</evidence>
<dbReference type="RefSeq" id="WP_087989037.1">
    <property type="nucleotide sequence ID" value="NZ_CAJFIW010000025.1"/>
</dbReference>
<organism evidence="2 3">
    <name type="scientific">Anaerotignum lactatifermentans</name>
    <dbReference type="NCBI Taxonomy" id="160404"/>
    <lineage>
        <taxon>Bacteria</taxon>
        <taxon>Bacillati</taxon>
        <taxon>Bacillota</taxon>
        <taxon>Clostridia</taxon>
        <taxon>Lachnospirales</taxon>
        <taxon>Anaerotignaceae</taxon>
        <taxon>Anaerotignum</taxon>
    </lineage>
</organism>
<dbReference type="Proteomes" id="UP000195455">
    <property type="component" value="Unassembled WGS sequence"/>
</dbReference>
<proteinExistence type="predicted"/>
<reference evidence="3" key="1">
    <citation type="submission" date="2017-04" db="EMBL/GenBank/DDBJ databases">
        <title>Function of individual gut microbiota members based on whole genome sequencing of pure cultures obtained from chicken caecum.</title>
        <authorList>
            <person name="Medvecky M."/>
            <person name="Cejkova D."/>
            <person name="Polansky O."/>
            <person name="Karasova D."/>
            <person name="Kubasova T."/>
            <person name="Cizek A."/>
            <person name="Rychlik I."/>
        </authorList>
    </citation>
    <scope>NUCLEOTIDE SEQUENCE [LARGE SCALE GENOMIC DNA]</scope>
    <source>
        <strain evidence="3">An75</strain>
    </source>
</reference>
<dbReference type="Pfam" id="PF20097">
    <property type="entry name" value="DUF6487"/>
    <property type="match status" value="1"/>
</dbReference>
<dbReference type="GeneID" id="78177339"/>
<dbReference type="InterPro" id="IPR045504">
    <property type="entry name" value="DUF6487"/>
</dbReference>
<dbReference type="AlphaFoldDB" id="A0A1Y3U6B2"/>